<proteinExistence type="predicted"/>
<reference evidence="2 3" key="1">
    <citation type="submission" date="2025-05" db="UniProtKB">
        <authorList>
            <consortium name="RefSeq"/>
        </authorList>
    </citation>
    <scope>IDENTIFICATION</scope>
</reference>
<name>A0ABM1VWJ9_APLCA</name>
<protein>
    <submittedName>
        <fullName evidence="2 3">Uncharacterized protein LOC101856908</fullName>
    </submittedName>
</protein>
<dbReference type="RefSeq" id="XP_005102769.2">
    <property type="nucleotide sequence ID" value="XM_005102712.3"/>
</dbReference>
<dbReference type="GeneID" id="101856908"/>
<organism evidence="1 3">
    <name type="scientific">Aplysia californica</name>
    <name type="common">California sea hare</name>
    <dbReference type="NCBI Taxonomy" id="6500"/>
    <lineage>
        <taxon>Eukaryota</taxon>
        <taxon>Metazoa</taxon>
        <taxon>Spiralia</taxon>
        <taxon>Lophotrochozoa</taxon>
        <taxon>Mollusca</taxon>
        <taxon>Gastropoda</taxon>
        <taxon>Heterobranchia</taxon>
        <taxon>Euthyneura</taxon>
        <taxon>Tectipleura</taxon>
        <taxon>Aplysiida</taxon>
        <taxon>Aplysioidea</taxon>
        <taxon>Aplysiidae</taxon>
        <taxon>Aplysia</taxon>
    </lineage>
</organism>
<sequence length="169" mass="19133">MENFRKDYKPFHKELRRFVSKVPSRVAKGSPPAVKNVKLLPRVLKPKDSTFKRHDLNMMLQKFNFLIDLTVMVLLRVQALVAKKHTQWWERKTSKLKVHITALHNDAQGLQAYTPVEGDSSQNTLVMSSGVGGTNLGVMQREADGIDLNKKLVLKLKTLRDALADSGQT</sequence>
<evidence type="ECO:0000313" key="2">
    <source>
        <dbReference type="RefSeq" id="XP_005102769.2"/>
    </source>
</evidence>
<gene>
    <name evidence="2 3" type="primary">LOC101856908</name>
</gene>
<accession>A0ABM1VWJ9</accession>
<evidence type="ECO:0000313" key="1">
    <source>
        <dbReference type="Proteomes" id="UP000694888"/>
    </source>
</evidence>
<dbReference type="Proteomes" id="UP000694888">
    <property type="component" value="Unplaced"/>
</dbReference>
<evidence type="ECO:0000313" key="3">
    <source>
        <dbReference type="RefSeq" id="XP_035826791.1"/>
    </source>
</evidence>
<keyword evidence="1" id="KW-1185">Reference proteome</keyword>
<dbReference type="RefSeq" id="XP_035826791.1">
    <property type="nucleotide sequence ID" value="XM_035970898.1"/>
</dbReference>